<proteinExistence type="predicted"/>
<comment type="caution">
    <text evidence="2">The sequence shown here is derived from an EMBL/GenBank/DDBJ whole genome shotgun (WGS) entry which is preliminary data.</text>
</comment>
<keyword evidence="1" id="KW-1133">Transmembrane helix</keyword>
<evidence type="ECO:0000313" key="3">
    <source>
        <dbReference type="Proteomes" id="UP000034591"/>
    </source>
</evidence>
<evidence type="ECO:0000313" key="2">
    <source>
        <dbReference type="EMBL" id="KKQ37468.1"/>
    </source>
</evidence>
<name>A0A0G0H2H0_9BACT</name>
<evidence type="ECO:0000256" key="1">
    <source>
        <dbReference type="SAM" id="Phobius"/>
    </source>
</evidence>
<protein>
    <submittedName>
        <fullName evidence="2">Uncharacterized protein</fullName>
    </submittedName>
</protein>
<reference evidence="2 3" key="1">
    <citation type="journal article" date="2015" name="Nature">
        <title>rRNA introns, odd ribosomes, and small enigmatic genomes across a large radiation of phyla.</title>
        <authorList>
            <person name="Brown C.T."/>
            <person name="Hug L.A."/>
            <person name="Thomas B.C."/>
            <person name="Sharon I."/>
            <person name="Castelle C.J."/>
            <person name="Singh A."/>
            <person name="Wilkins M.J."/>
            <person name="Williams K.H."/>
            <person name="Banfield J.F."/>
        </authorList>
    </citation>
    <scope>NUCLEOTIDE SEQUENCE [LARGE SCALE GENOMIC DNA]</scope>
</reference>
<keyword evidence="1" id="KW-0472">Membrane</keyword>
<gene>
    <name evidence="2" type="ORF">US53_C0018G0006</name>
</gene>
<accession>A0A0G0H2H0</accession>
<dbReference type="Proteomes" id="UP000034591">
    <property type="component" value="Unassembled WGS sequence"/>
</dbReference>
<dbReference type="EMBL" id="LBTI01000018">
    <property type="protein sequence ID" value="KKQ37468.1"/>
    <property type="molecule type" value="Genomic_DNA"/>
</dbReference>
<feature type="transmembrane region" description="Helical" evidence="1">
    <location>
        <begin position="6"/>
        <end position="24"/>
    </location>
</feature>
<sequence length="36" mass="4202">MSLDKLVVTFIGILIIVFIIWFFFGGSKENHENHVH</sequence>
<keyword evidence="1" id="KW-0812">Transmembrane</keyword>
<dbReference type="AlphaFoldDB" id="A0A0G0H2H0"/>
<organism evidence="2 3">
    <name type="scientific">Candidatus Woesebacteria bacterium GW2011_GWA1_37_7</name>
    <dbReference type="NCBI Taxonomy" id="1618545"/>
    <lineage>
        <taxon>Bacteria</taxon>
        <taxon>Candidatus Woeseibacteriota</taxon>
    </lineage>
</organism>